<protein>
    <submittedName>
        <fullName evidence="2">Uncharacterized protein</fullName>
    </submittedName>
</protein>
<keyword evidence="3" id="KW-1185">Reference proteome</keyword>
<evidence type="ECO:0000313" key="3">
    <source>
        <dbReference type="Proteomes" id="UP000468735"/>
    </source>
</evidence>
<organism evidence="2 3">
    <name type="scientific">Actinomadura rudentiformis</name>
    <dbReference type="NCBI Taxonomy" id="359158"/>
    <lineage>
        <taxon>Bacteria</taxon>
        <taxon>Bacillati</taxon>
        <taxon>Actinomycetota</taxon>
        <taxon>Actinomycetes</taxon>
        <taxon>Streptosporangiales</taxon>
        <taxon>Thermomonosporaceae</taxon>
        <taxon>Actinomadura</taxon>
    </lineage>
</organism>
<gene>
    <name evidence="2" type="ORF">F8566_30370</name>
</gene>
<feature type="region of interest" description="Disordered" evidence="1">
    <location>
        <begin position="28"/>
        <end position="82"/>
    </location>
</feature>
<reference evidence="2 3" key="1">
    <citation type="submission" date="2019-09" db="EMBL/GenBank/DDBJ databases">
        <title>Actinomadura physcomitrii sp. nov., a novel actinomycete isolated from moss [Physcomitrium sphaericum (Ludw) Fuernr].</title>
        <authorList>
            <person name="Zhuang X."/>
            <person name="Liu C."/>
        </authorList>
    </citation>
    <scope>NUCLEOTIDE SEQUENCE [LARGE SCALE GENOMIC DNA]</scope>
    <source>
        <strain evidence="2 3">HMC1</strain>
    </source>
</reference>
<evidence type="ECO:0000256" key="1">
    <source>
        <dbReference type="SAM" id="MobiDB-lite"/>
    </source>
</evidence>
<dbReference type="Proteomes" id="UP000468735">
    <property type="component" value="Unassembled WGS sequence"/>
</dbReference>
<sequence length="82" mass="9510">MTPPQRREPSELTGLKKSVQRIEKAAIELSALTRGGHRITGRRTPRMRDGSPPEELTPEQRKKRTDKAKAARKARRKNRRKR</sequence>
<accession>A0A6H9YI65</accession>
<comment type="caution">
    <text evidence="2">The sequence shown here is derived from an EMBL/GenBank/DDBJ whole genome shotgun (WGS) entry which is preliminary data.</text>
</comment>
<feature type="compositionally biased region" description="Basic residues" evidence="1">
    <location>
        <begin position="61"/>
        <end position="82"/>
    </location>
</feature>
<dbReference type="RefSeq" id="WP_151565265.1">
    <property type="nucleotide sequence ID" value="NZ_WBMT01000015.1"/>
</dbReference>
<evidence type="ECO:0000313" key="2">
    <source>
        <dbReference type="EMBL" id="KAB2344897.1"/>
    </source>
</evidence>
<dbReference type="EMBL" id="WBMT01000015">
    <property type="protein sequence ID" value="KAB2344897.1"/>
    <property type="molecule type" value="Genomic_DNA"/>
</dbReference>
<feature type="compositionally biased region" description="Basic residues" evidence="1">
    <location>
        <begin position="35"/>
        <end position="45"/>
    </location>
</feature>
<dbReference type="AlphaFoldDB" id="A0A6H9YI65"/>
<proteinExistence type="predicted"/>
<name>A0A6H9YI65_9ACTN</name>